<evidence type="ECO:0000259" key="14">
    <source>
        <dbReference type="Pfam" id="PF07715"/>
    </source>
</evidence>
<keyword evidence="9 10" id="KW-0998">Cell outer membrane</keyword>
<dbReference type="EMBL" id="BMEC01000017">
    <property type="protein sequence ID" value="GGC52452.1"/>
    <property type="molecule type" value="Genomic_DNA"/>
</dbReference>
<keyword evidence="8 15" id="KW-0675">Receptor</keyword>
<dbReference type="PANTHER" id="PTHR30069:SF29">
    <property type="entry name" value="HEMOGLOBIN AND HEMOGLOBIN-HAPTOGLOBIN-BINDING PROTEIN 1-RELATED"/>
    <property type="match status" value="1"/>
</dbReference>
<evidence type="ECO:0000259" key="13">
    <source>
        <dbReference type="Pfam" id="PF00593"/>
    </source>
</evidence>
<dbReference type="Pfam" id="PF07715">
    <property type="entry name" value="Plug"/>
    <property type="match status" value="1"/>
</dbReference>
<dbReference type="CDD" id="cd01347">
    <property type="entry name" value="ligand_gated_channel"/>
    <property type="match status" value="1"/>
</dbReference>
<dbReference type="InterPro" id="IPR039426">
    <property type="entry name" value="TonB-dep_rcpt-like"/>
</dbReference>
<keyword evidence="6 11" id="KW-0798">TonB box</keyword>
<evidence type="ECO:0000313" key="15">
    <source>
        <dbReference type="EMBL" id="GGC52452.1"/>
    </source>
</evidence>
<evidence type="ECO:0000256" key="10">
    <source>
        <dbReference type="PROSITE-ProRule" id="PRU01360"/>
    </source>
</evidence>
<feature type="chain" id="PRO_5045553131" evidence="12">
    <location>
        <begin position="24"/>
        <end position="769"/>
    </location>
</feature>
<dbReference type="InterPro" id="IPR036942">
    <property type="entry name" value="Beta-barrel_TonB_sf"/>
</dbReference>
<comment type="caution">
    <text evidence="15">The sequence shown here is derived from an EMBL/GenBank/DDBJ whole genome shotgun (WGS) entry which is preliminary data.</text>
</comment>
<evidence type="ECO:0000256" key="2">
    <source>
        <dbReference type="ARBA" id="ARBA00022448"/>
    </source>
</evidence>
<sequence>MKKVARIVCVVSVALLISRLAVGQISILVEDNAGKPIHDAIVQVTAFNQPANKGEMLWTNQQGVVNTGINPSFIIEISNLGYHTLRDTIRTATSTVVYKLAPKKNYLKEVVVTGLYEATSAKNAVYQVRTVDAKVIASMGANSLEEVLSQQLNIRFSRDNAIGNGSISMQGLSGQYVKILIDGVPVVGRSGTANEIDVNQIDVQMIDRVEIVEGPMAVNYGADALAGVINIITKKGGDQSLYLKASVQEETVGKEYSLWDEGIHNYSVSVGGQLLPKLSADVQSRWIRFGGWTGVGEGRDKEWYPKNQWLNNAGITFTQSNWHLRYQLNHLQEEIFNLGTPNTSNPLKDPFALDQKFLAKRWMHQLQGEFNLGKWKLHSANSYTEYERLSAQYNTNLITNTETPSQAADQDTIFYNSWFSRNTFQGQLFATGRIMANAQLGLEAKYEQGGGTTLSDGTKEMYDVALFASSEIKIHDRLKVRPGIRYTYNSSFKTLPTPAVNIKYDVSSELQLRMGYGRGFRAPSVREMYHEFIDSNHNIIGNEALTPETSHSFTANIDYHPFNYLKLSIGGFHNNIKDKIGFFTPERADLATTYRNISTFKTQGINSALQYTSASLNAQIGASYIGRYQKLNEDEPATVPEFIYSPEVNFSLQYEFEKIGLTPAVYYKFTGANKDYRLVTNEEGESVPELQKIDPFHWLDLTITQSFSSNLSMSAGIKNILNIETVNNNLRSGGVHGGSQTAQTSVAYGRSFFIRMQYQFSKSIKSINK</sequence>
<dbReference type="InterPro" id="IPR012910">
    <property type="entry name" value="Plug_dom"/>
</dbReference>
<dbReference type="PROSITE" id="PS52016">
    <property type="entry name" value="TONB_DEPENDENT_REC_3"/>
    <property type="match status" value="1"/>
</dbReference>
<evidence type="ECO:0000313" key="16">
    <source>
        <dbReference type="Proteomes" id="UP000636010"/>
    </source>
</evidence>
<evidence type="ECO:0000256" key="8">
    <source>
        <dbReference type="ARBA" id="ARBA00023170"/>
    </source>
</evidence>
<keyword evidence="3 10" id="KW-1134">Transmembrane beta strand</keyword>
<name>A0ABQ1N339_9BACT</name>
<dbReference type="SUPFAM" id="SSF56935">
    <property type="entry name" value="Porins"/>
    <property type="match status" value="1"/>
</dbReference>
<feature type="signal peptide" evidence="12">
    <location>
        <begin position="1"/>
        <end position="23"/>
    </location>
</feature>
<keyword evidence="16" id="KW-1185">Reference proteome</keyword>
<keyword evidence="4 10" id="KW-0812">Transmembrane</keyword>
<reference evidence="16" key="1">
    <citation type="journal article" date="2019" name="Int. J. Syst. Evol. Microbiol.">
        <title>The Global Catalogue of Microorganisms (GCM) 10K type strain sequencing project: providing services to taxonomists for standard genome sequencing and annotation.</title>
        <authorList>
            <consortium name="The Broad Institute Genomics Platform"/>
            <consortium name="The Broad Institute Genome Sequencing Center for Infectious Disease"/>
            <person name="Wu L."/>
            <person name="Ma J."/>
        </authorList>
    </citation>
    <scope>NUCLEOTIDE SEQUENCE [LARGE SCALE GENOMIC DNA]</scope>
    <source>
        <strain evidence="16">CGMCC 1.10832</strain>
    </source>
</reference>
<gene>
    <name evidence="15" type="ORF">GCM10011506_42640</name>
</gene>
<comment type="similarity">
    <text evidence="10 11">Belongs to the TonB-dependent receptor family.</text>
</comment>
<evidence type="ECO:0000256" key="11">
    <source>
        <dbReference type="RuleBase" id="RU003357"/>
    </source>
</evidence>
<protein>
    <submittedName>
        <fullName evidence="15">TonB-dependent receptor</fullName>
    </submittedName>
</protein>
<dbReference type="RefSeq" id="WP_188467366.1">
    <property type="nucleotide sequence ID" value="NZ_BAABHU010000017.1"/>
</dbReference>
<evidence type="ECO:0000256" key="3">
    <source>
        <dbReference type="ARBA" id="ARBA00022452"/>
    </source>
</evidence>
<dbReference type="InterPro" id="IPR037066">
    <property type="entry name" value="Plug_dom_sf"/>
</dbReference>
<evidence type="ECO:0000256" key="7">
    <source>
        <dbReference type="ARBA" id="ARBA00023136"/>
    </source>
</evidence>
<evidence type="ECO:0000256" key="12">
    <source>
        <dbReference type="SAM" id="SignalP"/>
    </source>
</evidence>
<dbReference type="Gene3D" id="2.170.130.10">
    <property type="entry name" value="TonB-dependent receptor, plug domain"/>
    <property type="match status" value="1"/>
</dbReference>
<keyword evidence="5 12" id="KW-0732">Signal</keyword>
<feature type="domain" description="TonB-dependent receptor plug" evidence="14">
    <location>
        <begin position="123"/>
        <end position="228"/>
    </location>
</feature>
<keyword evidence="2 10" id="KW-0813">Transport</keyword>
<dbReference type="Gene3D" id="2.40.170.20">
    <property type="entry name" value="TonB-dependent receptor, beta-barrel domain"/>
    <property type="match status" value="1"/>
</dbReference>
<comment type="subcellular location">
    <subcellularLocation>
        <location evidence="1 10">Cell outer membrane</location>
        <topology evidence="1 10">Multi-pass membrane protein</topology>
    </subcellularLocation>
</comment>
<organism evidence="15 16">
    <name type="scientific">Marivirga lumbricoides</name>
    <dbReference type="NCBI Taxonomy" id="1046115"/>
    <lineage>
        <taxon>Bacteria</taxon>
        <taxon>Pseudomonadati</taxon>
        <taxon>Bacteroidota</taxon>
        <taxon>Cytophagia</taxon>
        <taxon>Cytophagales</taxon>
        <taxon>Marivirgaceae</taxon>
        <taxon>Marivirga</taxon>
    </lineage>
</organism>
<keyword evidence="7 10" id="KW-0472">Membrane</keyword>
<dbReference type="InterPro" id="IPR000531">
    <property type="entry name" value="Beta-barrel_TonB"/>
</dbReference>
<dbReference type="Pfam" id="PF00593">
    <property type="entry name" value="TonB_dep_Rec_b-barrel"/>
    <property type="match status" value="1"/>
</dbReference>
<evidence type="ECO:0000256" key="1">
    <source>
        <dbReference type="ARBA" id="ARBA00004571"/>
    </source>
</evidence>
<evidence type="ECO:0000256" key="4">
    <source>
        <dbReference type="ARBA" id="ARBA00022692"/>
    </source>
</evidence>
<evidence type="ECO:0000256" key="6">
    <source>
        <dbReference type="ARBA" id="ARBA00023077"/>
    </source>
</evidence>
<proteinExistence type="inferred from homology"/>
<dbReference type="PANTHER" id="PTHR30069">
    <property type="entry name" value="TONB-DEPENDENT OUTER MEMBRANE RECEPTOR"/>
    <property type="match status" value="1"/>
</dbReference>
<feature type="domain" description="TonB-dependent receptor-like beta-barrel" evidence="13">
    <location>
        <begin position="314"/>
        <end position="720"/>
    </location>
</feature>
<evidence type="ECO:0000256" key="5">
    <source>
        <dbReference type="ARBA" id="ARBA00022729"/>
    </source>
</evidence>
<evidence type="ECO:0000256" key="9">
    <source>
        <dbReference type="ARBA" id="ARBA00023237"/>
    </source>
</evidence>
<accession>A0ABQ1N339</accession>
<dbReference type="Proteomes" id="UP000636010">
    <property type="component" value="Unassembled WGS sequence"/>
</dbReference>